<keyword evidence="4" id="KW-1185">Reference proteome</keyword>
<dbReference type="OrthoDB" id="5125543at2"/>
<comment type="caution">
    <text evidence="3">The sequence shown here is derived from an EMBL/GenBank/DDBJ whole genome shotgun (WGS) entry which is preliminary data.</text>
</comment>
<evidence type="ECO:0000256" key="2">
    <source>
        <dbReference type="ARBA" id="ARBA00022525"/>
    </source>
</evidence>
<dbReference type="SUPFAM" id="SSF48619">
    <property type="entry name" value="Phospholipase A2, PLA2"/>
    <property type="match status" value="1"/>
</dbReference>
<evidence type="ECO:0000256" key="1">
    <source>
        <dbReference type="ARBA" id="ARBA00004613"/>
    </source>
</evidence>
<dbReference type="RefSeq" id="WP_126867038.1">
    <property type="nucleotide sequence ID" value="NZ_JAUSTX010000011.1"/>
</dbReference>
<evidence type="ECO:0000313" key="4">
    <source>
        <dbReference type="Proteomes" id="UP000267430"/>
    </source>
</evidence>
<dbReference type="GO" id="GO:0004623">
    <property type="term" value="F:phospholipase A2 activity"/>
    <property type="evidence" value="ECO:0007669"/>
    <property type="project" value="InterPro"/>
</dbReference>
<dbReference type="Proteomes" id="UP000267430">
    <property type="component" value="Unassembled WGS sequence"/>
</dbReference>
<keyword evidence="2" id="KW-0964">Secreted</keyword>
<dbReference type="GO" id="GO:0006644">
    <property type="term" value="P:phospholipid metabolic process"/>
    <property type="evidence" value="ECO:0007669"/>
    <property type="project" value="InterPro"/>
</dbReference>
<protein>
    <submittedName>
        <fullName evidence="3">Phospholipase</fullName>
    </submittedName>
</protein>
<name>A0A433HA59_9BACI</name>
<gene>
    <name evidence="3" type="ORF">ELQ35_20465</name>
</gene>
<dbReference type="InterPro" id="IPR033113">
    <property type="entry name" value="PLA2_histidine"/>
</dbReference>
<proteinExistence type="predicted"/>
<dbReference type="Gene3D" id="1.20.90.10">
    <property type="entry name" value="Phospholipase A2 domain"/>
    <property type="match status" value="1"/>
</dbReference>
<dbReference type="InterPro" id="IPR036444">
    <property type="entry name" value="PLipase_A2_dom_sf"/>
</dbReference>
<reference evidence="3 4" key="1">
    <citation type="submission" date="2018-12" db="EMBL/GenBank/DDBJ databases">
        <title>Bacillus chawlae sp. nov., Bacillus glennii sp. nov., and Bacillus saganii sp. nov. Isolated from the Vehicle Assembly Building at Kennedy Space Center where the Viking Spacecraft were Assembled.</title>
        <authorList>
            <person name="Seuylemezian A."/>
            <person name="Vaishampayan P."/>
        </authorList>
    </citation>
    <scope>NUCLEOTIDE SEQUENCE [LARGE SCALE GENOMIC DNA]</scope>
    <source>
        <strain evidence="3 4">L5</strain>
    </source>
</reference>
<sequence>MHKKRRPEKRQAPCPFPGYRWCGPGCSGPGAPLNDVDACCQRHDRCLNRGISPCRCDFEFMNCVRSKMNNHTKKGRQAALMYRAMKVKTSFTCGGF</sequence>
<dbReference type="GO" id="GO:0050482">
    <property type="term" value="P:arachidonate secretion"/>
    <property type="evidence" value="ECO:0007669"/>
    <property type="project" value="InterPro"/>
</dbReference>
<dbReference type="GO" id="GO:0005576">
    <property type="term" value="C:extracellular region"/>
    <property type="evidence" value="ECO:0007669"/>
    <property type="project" value="UniProtKB-SubCell"/>
</dbReference>
<evidence type="ECO:0000313" key="3">
    <source>
        <dbReference type="EMBL" id="RUQ25158.1"/>
    </source>
</evidence>
<dbReference type="PROSITE" id="PS00118">
    <property type="entry name" value="PA2_HIS"/>
    <property type="match status" value="1"/>
</dbReference>
<comment type="subcellular location">
    <subcellularLocation>
        <location evidence="1">Secreted</location>
    </subcellularLocation>
</comment>
<organism evidence="3 4">
    <name type="scientific">Peribacillus cavernae</name>
    <dbReference type="NCBI Taxonomy" id="1674310"/>
    <lineage>
        <taxon>Bacteria</taxon>
        <taxon>Bacillati</taxon>
        <taxon>Bacillota</taxon>
        <taxon>Bacilli</taxon>
        <taxon>Bacillales</taxon>
        <taxon>Bacillaceae</taxon>
        <taxon>Peribacillus</taxon>
    </lineage>
</organism>
<dbReference type="AlphaFoldDB" id="A0A433HA59"/>
<dbReference type="EMBL" id="RYZZ01000043">
    <property type="protein sequence ID" value="RUQ25158.1"/>
    <property type="molecule type" value="Genomic_DNA"/>
</dbReference>
<accession>A0A433HA59</accession>